<organism evidence="3 4">
    <name type="scientific">Cimex lectularius</name>
    <name type="common">Bed bug</name>
    <name type="synonym">Acanthia lectularia</name>
    <dbReference type="NCBI Taxonomy" id="79782"/>
    <lineage>
        <taxon>Eukaryota</taxon>
        <taxon>Metazoa</taxon>
        <taxon>Ecdysozoa</taxon>
        <taxon>Arthropoda</taxon>
        <taxon>Hexapoda</taxon>
        <taxon>Insecta</taxon>
        <taxon>Pterygota</taxon>
        <taxon>Neoptera</taxon>
        <taxon>Paraneoptera</taxon>
        <taxon>Hemiptera</taxon>
        <taxon>Heteroptera</taxon>
        <taxon>Panheteroptera</taxon>
        <taxon>Cimicomorpha</taxon>
        <taxon>Cimicidae</taxon>
        <taxon>Cimex</taxon>
    </lineage>
</organism>
<dbReference type="SUPFAM" id="SSF52058">
    <property type="entry name" value="L domain-like"/>
    <property type="match status" value="1"/>
</dbReference>
<dbReference type="Gene3D" id="3.80.10.10">
    <property type="entry name" value="Ribonuclease Inhibitor"/>
    <property type="match status" value="1"/>
</dbReference>
<feature type="transmembrane region" description="Helical" evidence="1">
    <location>
        <begin position="387"/>
        <end position="412"/>
    </location>
</feature>
<dbReference type="SUPFAM" id="SSF51126">
    <property type="entry name" value="Pectin lyase-like"/>
    <property type="match status" value="1"/>
</dbReference>
<sequence>MPKAFIVLAAFLGTGAALLGPGSTPVSICELPVCSCIGTKLECRCDPRIQNLALRSGGHDHLPPSLSSIAVSSCAKVIVSSKAIELLQALRTVTFQNIDHIELHEQAFSWNTTKVLDSYPYPGIDIHVYNSTIPTIPSDAFRGHLNSVSFENTRIVHIRALAFSNIAGMEKLEFINSDIGTVEPQAFKKFILDSFIIRGGEFDSLPSYSISLTVKKNLKLSHVYFDYVKSSAFRVEGPSTFRIEGTIIGHLEGDAFKIVTRGPVFIDDNVFKNVANGAFAGVTLDPRVQSYSGRQELIFENNTLFKFEDYALIFNTSGLKPKIDRLTLDQKCSCIDIKTWSTRLIKYTANPVPADLNKLIWCSTSKDIFSVASDYERVHCTSNSTKVYWVISLLIVTLLALILICSIGFWLFRRHAKRYMNVPTNDVINNRLSVHSTHSNHIIVIPEGKTYRETELHIIEERLEPIKEYVPPQSVSQPI</sequence>
<evidence type="ECO:0000313" key="3">
    <source>
        <dbReference type="EnsemblMetazoa" id="XP_014261497.1"/>
    </source>
</evidence>
<dbReference type="EnsemblMetazoa" id="XM_014406011.2">
    <property type="protein sequence ID" value="XP_014261497.1"/>
    <property type="gene ID" value="LOC106673770"/>
</dbReference>
<keyword evidence="1" id="KW-1133">Transmembrane helix</keyword>
<feature type="signal peptide" evidence="2">
    <location>
        <begin position="1"/>
        <end position="17"/>
    </location>
</feature>
<reference evidence="3" key="1">
    <citation type="submission" date="2022-01" db="UniProtKB">
        <authorList>
            <consortium name="EnsemblMetazoa"/>
        </authorList>
    </citation>
    <scope>IDENTIFICATION</scope>
</reference>
<dbReference type="InterPro" id="IPR032675">
    <property type="entry name" value="LRR_dom_sf"/>
</dbReference>
<protein>
    <submittedName>
        <fullName evidence="3">Uncharacterized protein</fullName>
    </submittedName>
</protein>
<evidence type="ECO:0000313" key="4">
    <source>
        <dbReference type="Proteomes" id="UP000494040"/>
    </source>
</evidence>
<dbReference type="AlphaFoldDB" id="A0A8I6THP8"/>
<evidence type="ECO:0000256" key="2">
    <source>
        <dbReference type="SAM" id="SignalP"/>
    </source>
</evidence>
<dbReference type="RefSeq" id="XP_014261497.1">
    <property type="nucleotide sequence ID" value="XM_014406011.2"/>
</dbReference>
<dbReference type="GeneID" id="106673770"/>
<dbReference type="OMA" id="TIANCQF"/>
<keyword evidence="4" id="KW-1185">Reference proteome</keyword>
<keyword evidence="1" id="KW-0472">Membrane</keyword>
<feature type="chain" id="PRO_5035216911" evidence="2">
    <location>
        <begin position="18"/>
        <end position="479"/>
    </location>
</feature>
<dbReference type="KEGG" id="clec:106673770"/>
<evidence type="ECO:0000256" key="1">
    <source>
        <dbReference type="SAM" id="Phobius"/>
    </source>
</evidence>
<keyword evidence="2" id="KW-0732">Signal</keyword>
<proteinExistence type="predicted"/>
<dbReference type="InterPro" id="IPR011050">
    <property type="entry name" value="Pectin_lyase_fold/virulence"/>
</dbReference>
<accession>A0A8I6THP8</accession>
<dbReference type="OrthoDB" id="6360013at2759"/>
<keyword evidence="1" id="KW-0812">Transmembrane</keyword>
<name>A0A8I6THP8_CIMLE</name>
<dbReference type="Proteomes" id="UP000494040">
    <property type="component" value="Unassembled WGS sequence"/>
</dbReference>